<evidence type="ECO:0000256" key="4">
    <source>
        <dbReference type="SAM" id="SignalP"/>
    </source>
</evidence>
<dbReference type="InterPro" id="IPR000026">
    <property type="entry name" value="N1-like"/>
</dbReference>
<accession>A0ABS7G2U2</accession>
<organism evidence="5 6">
    <name type="scientific">Actinomadura parmotrematis</name>
    <dbReference type="NCBI Taxonomy" id="2864039"/>
    <lineage>
        <taxon>Bacteria</taxon>
        <taxon>Bacillati</taxon>
        <taxon>Actinomycetota</taxon>
        <taxon>Actinomycetes</taxon>
        <taxon>Streptosporangiales</taxon>
        <taxon>Thermomonosporaceae</taxon>
        <taxon>Actinomadura</taxon>
    </lineage>
</organism>
<keyword evidence="2" id="KW-0378">Hydrolase</keyword>
<dbReference type="RefSeq" id="WP_220170276.1">
    <property type="nucleotide sequence ID" value="NZ_JAIBOA010000029.1"/>
</dbReference>
<evidence type="ECO:0000313" key="6">
    <source>
        <dbReference type="Proteomes" id="UP000774570"/>
    </source>
</evidence>
<feature type="chain" id="PRO_5046504457" evidence="4">
    <location>
        <begin position="23"/>
        <end position="150"/>
    </location>
</feature>
<dbReference type="EMBL" id="JAIBOA010000029">
    <property type="protein sequence ID" value="MBW8487042.1"/>
    <property type="molecule type" value="Genomic_DNA"/>
</dbReference>
<protein>
    <submittedName>
        <fullName evidence="5">Guanine-specific ribonuclease N1 and T1</fullName>
    </submittedName>
</protein>
<keyword evidence="6" id="KW-1185">Reference proteome</keyword>
<evidence type="ECO:0000256" key="2">
    <source>
        <dbReference type="ARBA" id="ARBA00022801"/>
    </source>
</evidence>
<evidence type="ECO:0000313" key="5">
    <source>
        <dbReference type="EMBL" id="MBW8487042.1"/>
    </source>
</evidence>
<feature type="region of interest" description="Disordered" evidence="3">
    <location>
        <begin position="26"/>
        <end position="62"/>
    </location>
</feature>
<evidence type="ECO:0000256" key="3">
    <source>
        <dbReference type="SAM" id="MobiDB-lite"/>
    </source>
</evidence>
<proteinExistence type="predicted"/>
<dbReference type="Gene3D" id="3.10.450.30">
    <property type="entry name" value="Microbial ribonucleases"/>
    <property type="match status" value="1"/>
</dbReference>
<dbReference type="Pfam" id="PF00545">
    <property type="entry name" value="Ribonuclease"/>
    <property type="match status" value="1"/>
</dbReference>
<dbReference type="PROSITE" id="PS51257">
    <property type="entry name" value="PROKAR_LIPOPROTEIN"/>
    <property type="match status" value="1"/>
</dbReference>
<keyword evidence="1" id="KW-0540">Nuclease</keyword>
<feature type="compositionally biased region" description="Low complexity" evidence="3">
    <location>
        <begin position="31"/>
        <end position="52"/>
    </location>
</feature>
<feature type="signal peptide" evidence="4">
    <location>
        <begin position="1"/>
        <end position="22"/>
    </location>
</feature>
<keyword evidence="4" id="KW-0732">Signal</keyword>
<evidence type="ECO:0000256" key="1">
    <source>
        <dbReference type="ARBA" id="ARBA00022722"/>
    </source>
</evidence>
<dbReference type="InterPro" id="IPR016191">
    <property type="entry name" value="Ribonuclease/ribotoxin"/>
</dbReference>
<gene>
    <name evidence="5" type="ORF">K1Y72_32070</name>
</gene>
<dbReference type="SUPFAM" id="SSF53933">
    <property type="entry name" value="Microbial ribonucleases"/>
    <property type="match status" value="1"/>
</dbReference>
<name>A0ABS7G2U2_9ACTN</name>
<reference evidence="5 6" key="1">
    <citation type="submission" date="2021-07" db="EMBL/GenBank/DDBJ databases">
        <title>Actinomadura sp. PM05-2 isolated from lichen.</title>
        <authorList>
            <person name="Somphong A."/>
            <person name="Phongsopitanun W."/>
            <person name="Tanasupawat S."/>
            <person name="Peongsungnone V."/>
        </authorList>
    </citation>
    <scope>NUCLEOTIDE SEQUENCE [LARGE SCALE GENOMIC DNA]</scope>
    <source>
        <strain evidence="5 6">PM05-2</strain>
    </source>
</reference>
<comment type="caution">
    <text evidence="5">The sequence shown here is derived from an EMBL/GenBank/DDBJ whole genome shotgun (WGS) entry which is preliminary data.</text>
</comment>
<dbReference type="Proteomes" id="UP000774570">
    <property type="component" value="Unassembled WGS sequence"/>
</dbReference>
<sequence length="150" mass="15418">MRIGTGAARLLLACTLVLGTAACQDGGGDGAAPATTSGTATASGTRTGAASARPTASDGLPEVRAASLPAEARTTLRLISAGGPFPYRQDGTVFGNREGLLPRERSGYYHEYTVPTPGSRDRGARRIIAGGAGERYYTADHYRSFARVAG</sequence>